<evidence type="ECO:0000259" key="5">
    <source>
        <dbReference type="PROSITE" id="PS51898"/>
    </source>
</evidence>
<dbReference type="GO" id="GO:0003677">
    <property type="term" value="F:DNA binding"/>
    <property type="evidence" value="ECO:0007669"/>
    <property type="project" value="UniProtKB-KW"/>
</dbReference>
<keyword evidence="2" id="KW-0229">DNA integration</keyword>
<evidence type="ECO:0000313" key="7">
    <source>
        <dbReference type="Proteomes" id="UP000231501"/>
    </source>
</evidence>
<dbReference type="PROSITE" id="PS51898">
    <property type="entry name" value="TYR_RECOMBINASE"/>
    <property type="match status" value="1"/>
</dbReference>
<evidence type="ECO:0000256" key="4">
    <source>
        <dbReference type="ARBA" id="ARBA00023172"/>
    </source>
</evidence>
<evidence type="ECO:0000313" key="6">
    <source>
        <dbReference type="EMBL" id="PIM51879.1"/>
    </source>
</evidence>
<dbReference type="PANTHER" id="PTHR30349:SF64">
    <property type="entry name" value="PROPHAGE INTEGRASE INTD-RELATED"/>
    <property type="match status" value="1"/>
</dbReference>
<keyword evidence="3" id="KW-0238">DNA-binding</keyword>
<dbReference type="PANTHER" id="PTHR30349">
    <property type="entry name" value="PHAGE INTEGRASE-RELATED"/>
    <property type="match status" value="1"/>
</dbReference>
<dbReference type="GO" id="GO:0006310">
    <property type="term" value="P:DNA recombination"/>
    <property type="evidence" value="ECO:0007669"/>
    <property type="project" value="UniProtKB-KW"/>
</dbReference>
<sequence>MSRPRDKQSQIALGLLPRMEARPRKDGSFSFRYHPVGGKPIALGTDRIKALRQVLDITGQLDETGTLKWVWEKWTDERRPSPRWKKLSDGTKDDYRLAWKQLAKTFGKMLISQIDAPMVARYVHIERADSPRRADIEKTLLSNLFKYGITLGVCKVNATIGVEPHGSESRTVSPKAEVLKRFLDWLAQQTPQRRIIAFAAEYVSLAGNRQVEFLPLTWMQVDRAAGEIRTFRAKQRGKKREQVIEVISISPQLSQLLDRLEAIRSDRECLYVFPTRDRNQYTADGFKTLWQRSVHAAMKAGALKAEDRFTFHDLRAYYVTLHKQQTGKLPDIHKNPATTARVYDRNTEVPRASN</sequence>
<dbReference type="Gene3D" id="1.10.150.130">
    <property type="match status" value="1"/>
</dbReference>
<gene>
    <name evidence="6" type="ORF">CS062_17285</name>
</gene>
<comment type="caution">
    <text evidence="6">The sequence shown here is derived from an EMBL/GenBank/DDBJ whole genome shotgun (WGS) entry which is preliminary data.</text>
</comment>
<dbReference type="AlphaFoldDB" id="A0A2G9C8K7"/>
<dbReference type="GO" id="GO:0015074">
    <property type="term" value="P:DNA integration"/>
    <property type="evidence" value="ECO:0007669"/>
    <property type="project" value="UniProtKB-KW"/>
</dbReference>
<keyword evidence="4" id="KW-0233">DNA recombination</keyword>
<reference evidence="6 7" key="1">
    <citation type="submission" date="2017-11" db="EMBL/GenBank/DDBJ databases">
        <title>Draft genome sequence of Mitsuaria sp. HWN-4.</title>
        <authorList>
            <person name="Gundlapally S.R."/>
        </authorList>
    </citation>
    <scope>NUCLEOTIDE SEQUENCE [LARGE SCALE GENOMIC DNA]</scope>
    <source>
        <strain evidence="6 7">HWN-4</strain>
    </source>
</reference>
<organism evidence="6 7">
    <name type="scientific">Roseateles chitinivorans</name>
    <dbReference type="NCBI Taxonomy" id="2917965"/>
    <lineage>
        <taxon>Bacteria</taxon>
        <taxon>Pseudomonadati</taxon>
        <taxon>Pseudomonadota</taxon>
        <taxon>Betaproteobacteria</taxon>
        <taxon>Burkholderiales</taxon>
        <taxon>Sphaerotilaceae</taxon>
        <taxon>Roseateles</taxon>
    </lineage>
</organism>
<protein>
    <submittedName>
        <fullName evidence="6">Integrase</fullName>
    </submittedName>
</protein>
<evidence type="ECO:0000256" key="2">
    <source>
        <dbReference type="ARBA" id="ARBA00022908"/>
    </source>
</evidence>
<proteinExistence type="inferred from homology"/>
<dbReference type="InterPro" id="IPR011010">
    <property type="entry name" value="DNA_brk_join_enz"/>
</dbReference>
<dbReference type="OrthoDB" id="662444at2"/>
<dbReference type="EMBL" id="PEOG01000050">
    <property type="protein sequence ID" value="PIM51879.1"/>
    <property type="molecule type" value="Genomic_DNA"/>
</dbReference>
<evidence type="ECO:0000256" key="1">
    <source>
        <dbReference type="ARBA" id="ARBA00008857"/>
    </source>
</evidence>
<feature type="domain" description="Tyr recombinase" evidence="5">
    <location>
        <begin position="167"/>
        <end position="354"/>
    </location>
</feature>
<dbReference type="Proteomes" id="UP000231501">
    <property type="component" value="Unassembled WGS sequence"/>
</dbReference>
<dbReference type="Pfam" id="PF00589">
    <property type="entry name" value="Phage_integrase"/>
    <property type="match status" value="1"/>
</dbReference>
<evidence type="ECO:0000256" key="3">
    <source>
        <dbReference type="ARBA" id="ARBA00023125"/>
    </source>
</evidence>
<dbReference type="InterPro" id="IPR013762">
    <property type="entry name" value="Integrase-like_cat_sf"/>
</dbReference>
<accession>A0A2G9C8K7</accession>
<dbReference type="Gene3D" id="1.10.443.10">
    <property type="entry name" value="Intergrase catalytic core"/>
    <property type="match status" value="1"/>
</dbReference>
<dbReference type="InterPro" id="IPR050090">
    <property type="entry name" value="Tyrosine_recombinase_XerCD"/>
</dbReference>
<name>A0A2G9C8K7_9BURK</name>
<dbReference type="RefSeq" id="WP_099862843.1">
    <property type="nucleotide sequence ID" value="NZ_PEOG01000050.1"/>
</dbReference>
<keyword evidence="7" id="KW-1185">Reference proteome</keyword>
<comment type="similarity">
    <text evidence="1">Belongs to the 'phage' integrase family.</text>
</comment>
<dbReference type="InterPro" id="IPR002104">
    <property type="entry name" value="Integrase_catalytic"/>
</dbReference>
<dbReference type="SUPFAM" id="SSF56349">
    <property type="entry name" value="DNA breaking-rejoining enzymes"/>
    <property type="match status" value="1"/>
</dbReference>
<dbReference type="InterPro" id="IPR010998">
    <property type="entry name" value="Integrase_recombinase_N"/>
</dbReference>